<feature type="region of interest" description="Disordered" evidence="1">
    <location>
        <begin position="102"/>
        <end position="128"/>
    </location>
</feature>
<geneLocation type="mitochondrion" evidence="2"/>
<evidence type="ECO:0000313" key="2">
    <source>
        <dbReference type="EMBL" id="TKS02680.1"/>
    </source>
</evidence>
<gene>
    <name evidence="2" type="ORF">D5086_0000160810</name>
</gene>
<reference evidence="2" key="1">
    <citation type="submission" date="2018-10" db="EMBL/GenBank/DDBJ databases">
        <title>Population genomic analysis revealed the cold adaptation of white poplar.</title>
        <authorList>
            <person name="Liu Y.-J."/>
        </authorList>
    </citation>
    <scope>NUCLEOTIDE SEQUENCE [LARGE SCALE GENOMIC DNA]</scope>
    <source>
        <strain evidence="2">PAL-ZL1</strain>
    </source>
</reference>
<sequence length="228" mass="24558">MTAENKAGKLAYYSNPQEPVKATSHGGKEKEEALLLRGPHNKERWNTRSSVASRLIVTTCLSFQASKTSRKTIYRCSMPGSAARSSSLLFARGEAKRRAFLSDSGKKTNKVGSEGSVPQSVRGGSALSERGEAEKAACTVSKLQAYKTRPKEFGALEFSAGNGKMSFSIVMVSARGACPCLLIQTKQQPLVLRAEAQGGNQGYGFKSTYWEWDPVKGHMTNGTPANGI</sequence>
<dbReference type="EMBL" id="RCHU01000534">
    <property type="protein sequence ID" value="TKS02680.1"/>
    <property type="molecule type" value="Genomic_DNA"/>
</dbReference>
<feature type="region of interest" description="Disordered" evidence="1">
    <location>
        <begin position="1"/>
        <end position="31"/>
    </location>
</feature>
<name>A0A4U5PYM9_POPAL</name>
<comment type="caution">
    <text evidence="2">The sequence shown here is derived from an EMBL/GenBank/DDBJ whole genome shotgun (WGS) entry which is preliminary data.</text>
</comment>
<accession>A0A4U5PYM9</accession>
<keyword evidence="2" id="KW-0496">Mitochondrion</keyword>
<organism evidence="2">
    <name type="scientific">Populus alba</name>
    <name type="common">White poplar</name>
    <dbReference type="NCBI Taxonomy" id="43335"/>
    <lineage>
        <taxon>Eukaryota</taxon>
        <taxon>Viridiplantae</taxon>
        <taxon>Streptophyta</taxon>
        <taxon>Embryophyta</taxon>
        <taxon>Tracheophyta</taxon>
        <taxon>Spermatophyta</taxon>
        <taxon>Magnoliopsida</taxon>
        <taxon>eudicotyledons</taxon>
        <taxon>Gunneridae</taxon>
        <taxon>Pentapetalae</taxon>
        <taxon>rosids</taxon>
        <taxon>fabids</taxon>
        <taxon>Malpighiales</taxon>
        <taxon>Salicaceae</taxon>
        <taxon>Saliceae</taxon>
        <taxon>Populus</taxon>
    </lineage>
</organism>
<evidence type="ECO:0000256" key="1">
    <source>
        <dbReference type="SAM" id="MobiDB-lite"/>
    </source>
</evidence>
<dbReference type="AlphaFoldDB" id="A0A4U5PYM9"/>
<protein>
    <submittedName>
        <fullName evidence="2">Uncharacterized protein</fullName>
    </submittedName>
</protein>
<proteinExistence type="predicted"/>